<evidence type="ECO:0000313" key="1">
    <source>
        <dbReference type="EMBL" id="CAG9945821.1"/>
    </source>
</evidence>
<evidence type="ECO:0000313" key="2">
    <source>
        <dbReference type="Proteomes" id="UP000836387"/>
    </source>
</evidence>
<sequence length="1208" mass="136938">MVEMSNQEGPTTCLETGQPLEITLKDLDDEELAEELDRMVSENYYEKRYMPSKWIEAYTSEAVVKSILGSRYEPPLVPDLVSYVLRSPAKKLLLLLALCQALHCLPAMKNFGLNDDYLPVTIIRKPNTKGFIRKLGEYEGEKKDFPVPQDWNPLMRSAFERNQWLFLAPVFTEDQFHHELHSDTPLPFLPMETKPQPKLGGFSTVLEVHVDASHQRVTTTHGQPSSSKAALKDLRVGLENYEREKKALEKIRNIDNPHLVKPIASLTLADKSGYFLFPWAEGGNLWNFWGDESNRDGVIRLGDYPKFLWTLSQIHGLCHALVALHNEEGKISGHRLGIRDLNTDYGPIGDENGRHGDIKPDNILVFHKDGNPHDIILCIADVGLGKFHAKTTQMRMEGNEITDTKTGTSRYLPPEFDMKTNKQISRLHDVWSLGCVYLEFVVWALWGEPGLKELRSSTFTQFWQGTNKQKYLHPEVKTWISTITKTLSSIEGPTALLDLVQLVASDMLQLKMSRKKSKDILPKLREIVRKAESNEGYCFNPTIQQNSKTFTNSSYSSMLRIPVALPEDMNKLEDVWESSSDNNFANRLYEILRDKATAEVPSTSSVTPGLCARCSRLDFCEPNFRSLIQIKWKYETCQLCSLLCQALKSLGYGDDHDDVEIYRKGPKVLAHTESSDFPVISIYMHPDFTQLPSSDIQLGTPTLPDDGSIHQIELFKEWIRVCEKSHNHSGSSLDTQVMMSNITDSISTTSQLVDPPTRVIDVRGGIGDKIRLVLGKDMQSPVFFALSHRWGDKDEHQVGRTLPCNVKDRFNVINLVELPRNFQEAIKITKAMGVRYLWIDSLCIVQTDSDDWKREAMRMGQVYSNASCVLAASSSNSSIEGFLKNSRERRPYVSVKSSSGRIVYVCKNIDDFHTDVERSILNSRGWVLQERALARRIIHFTKNQAYFECGNGVHCESLIKLNNGKATLLGDSNFPRSSESFNKTGKIVIMQNLYKQYSALGFKFFQDRPVGISGLERRLTSTYDTRGGYGILEAYLERSLLWKRDEAKYLERIQFPSGRSLPSWSWMAYSGTIAYVEVKFNEVDWTSEYVSPFASPTQSSNKRHWEATSENRMPALEVSKVRPLTTRSSLDQVLANISFDVAGVGCALQDLRCVVLGKHKKTMGITPLPCYVLMVKSGTDPNTVVRIGAGILLEHDICWDLYESKSLN</sequence>
<gene>
    <name evidence="1" type="ORF">CRV2_00004697</name>
</gene>
<proteinExistence type="predicted"/>
<reference evidence="1" key="2">
    <citation type="submission" date="2021-10" db="EMBL/GenBank/DDBJ databases">
        <authorList>
            <person name="Piombo E."/>
        </authorList>
    </citation>
    <scope>NUCLEOTIDE SEQUENCE</scope>
</reference>
<name>A0ACA9TXV5_BIOOC</name>
<dbReference type="EMBL" id="CADEHS020000010">
    <property type="protein sequence ID" value="CAG9945821.1"/>
    <property type="molecule type" value="Genomic_DNA"/>
</dbReference>
<comment type="caution">
    <text evidence="1">The sequence shown here is derived from an EMBL/GenBank/DDBJ whole genome shotgun (WGS) entry which is preliminary data.</text>
</comment>
<organism evidence="1 2">
    <name type="scientific">Clonostachys rosea f. rosea IK726</name>
    <dbReference type="NCBI Taxonomy" id="1349383"/>
    <lineage>
        <taxon>Eukaryota</taxon>
        <taxon>Fungi</taxon>
        <taxon>Dikarya</taxon>
        <taxon>Ascomycota</taxon>
        <taxon>Pezizomycotina</taxon>
        <taxon>Sordariomycetes</taxon>
        <taxon>Hypocreomycetidae</taxon>
        <taxon>Hypocreales</taxon>
        <taxon>Bionectriaceae</taxon>
        <taxon>Clonostachys</taxon>
    </lineage>
</organism>
<protein>
    <submittedName>
        <fullName evidence="1">Uncharacterized protein</fullName>
    </submittedName>
</protein>
<accession>A0ACA9TXV5</accession>
<reference evidence="1" key="1">
    <citation type="submission" date="2020-04" db="EMBL/GenBank/DDBJ databases">
        <authorList>
            <person name="Broberg M."/>
        </authorList>
    </citation>
    <scope>NUCLEOTIDE SEQUENCE</scope>
</reference>
<dbReference type="Proteomes" id="UP000836387">
    <property type="component" value="Unassembled WGS sequence"/>
</dbReference>
<keyword evidence="2" id="KW-1185">Reference proteome</keyword>